<protein>
    <submittedName>
        <fullName evidence="9">ABC transporter permease</fullName>
    </submittedName>
</protein>
<dbReference type="GO" id="GO:0005886">
    <property type="term" value="C:plasma membrane"/>
    <property type="evidence" value="ECO:0007669"/>
    <property type="project" value="UniProtKB-SubCell"/>
</dbReference>
<keyword evidence="5 7" id="KW-1133">Transmembrane helix</keyword>
<dbReference type="InterPro" id="IPR035906">
    <property type="entry name" value="MetI-like_sf"/>
</dbReference>
<feature type="transmembrane region" description="Helical" evidence="7">
    <location>
        <begin position="213"/>
        <end position="234"/>
    </location>
</feature>
<gene>
    <name evidence="9" type="ORF">KHA93_16775</name>
</gene>
<dbReference type="Proteomes" id="UP000682713">
    <property type="component" value="Unassembled WGS sequence"/>
</dbReference>
<dbReference type="InterPro" id="IPR000515">
    <property type="entry name" value="MetI-like"/>
</dbReference>
<feature type="transmembrane region" description="Helical" evidence="7">
    <location>
        <begin position="266"/>
        <end position="289"/>
    </location>
</feature>
<evidence type="ECO:0000313" key="10">
    <source>
        <dbReference type="Proteomes" id="UP000682713"/>
    </source>
</evidence>
<dbReference type="AlphaFoldDB" id="A0A942TSD2"/>
<evidence type="ECO:0000256" key="5">
    <source>
        <dbReference type="ARBA" id="ARBA00022989"/>
    </source>
</evidence>
<dbReference type="Pfam" id="PF12911">
    <property type="entry name" value="OppC_N"/>
    <property type="match status" value="1"/>
</dbReference>
<evidence type="ECO:0000256" key="3">
    <source>
        <dbReference type="ARBA" id="ARBA00022475"/>
    </source>
</evidence>
<proteinExistence type="inferred from homology"/>
<dbReference type="InterPro" id="IPR025966">
    <property type="entry name" value="OppC_N"/>
</dbReference>
<keyword evidence="2 7" id="KW-0813">Transport</keyword>
<dbReference type="RefSeq" id="WP_213111785.1">
    <property type="nucleotide sequence ID" value="NZ_JAGYPJ010000001.1"/>
</dbReference>
<dbReference type="GO" id="GO:0055085">
    <property type="term" value="P:transmembrane transport"/>
    <property type="evidence" value="ECO:0007669"/>
    <property type="project" value="InterPro"/>
</dbReference>
<feature type="transmembrane region" description="Helical" evidence="7">
    <location>
        <begin position="38"/>
        <end position="60"/>
    </location>
</feature>
<evidence type="ECO:0000259" key="8">
    <source>
        <dbReference type="PROSITE" id="PS50928"/>
    </source>
</evidence>
<feature type="domain" description="ABC transmembrane type-1" evidence="8">
    <location>
        <begin position="99"/>
        <end position="289"/>
    </location>
</feature>
<dbReference type="PANTHER" id="PTHR43386:SF25">
    <property type="entry name" value="PEPTIDE ABC TRANSPORTER PERMEASE PROTEIN"/>
    <property type="match status" value="1"/>
</dbReference>
<organism evidence="9 10">
    <name type="scientific">Lederbergia citrisecunda</name>
    <dbReference type="NCBI Taxonomy" id="2833583"/>
    <lineage>
        <taxon>Bacteria</taxon>
        <taxon>Bacillati</taxon>
        <taxon>Bacillota</taxon>
        <taxon>Bacilli</taxon>
        <taxon>Bacillales</taxon>
        <taxon>Bacillaceae</taxon>
        <taxon>Lederbergia</taxon>
    </lineage>
</organism>
<feature type="transmembrane region" description="Helical" evidence="7">
    <location>
        <begin position="139"/>
        <end position="159"/>
    </location>
</feature>
<dbReference type="Pfam" id="PF00528">
    <property type="entry name" value="BPD_transp_1"/>
    <property type="match status" value="1"/>
</dbReference>
<keyword evidence="6 7" id="KW-0472">Membrane</keyword>
<comment type="subcellular location">
    <subcellularLocation>
        <location evidence="1 7">Cell membrane</location>
        <topology evidence="1 7">Multi-pass membrane protein</topology>
    </subcellularLocation>
</comment>
<evidence type="ECO:0000313" key="9">
    <source>
        <dbReference type="EMBL" id="MBS4201292.1"/>
    </source>
</evidence>
<evidence type="ECO:0000256" key="6">
    <source>
        <dbReference type="ARBA" id="ARBA00023136"/>
    </source>
</evidence>
<sequence>MAQNLTVKNQEIQIQGKVENPRVKMFKTMMGRLFQNKLAVVGGIFTFLLIFMALFSQYIAPYEPTEQNYELIMSPPSADHWFGTDELGRDIFSRVIYGAKVSLQAGLISVGIALAVGIPIGLISGYYRGFWDEYVIMRITDAMLAFPPLVLALSLAAVLGAGLKNAMIAIGIVLTPNFIRLIRAEVLAHREREYVEAGRATGLRDWRILLHHILPNTMAPIMVQATLAIAGAIISEASLSYLGLGTQPPTPSWGSMLAAGQGYLELAPWMALFPGVFIFLTVMSINLFGDGIRDMLDPKLK</sequence>
<name>A0A942TSD2_9BACI</name>
<feature type="transmembrane region" description="Helical" evidence="7">
    <location>
        <begin position="165"/>
        <end position="182"/>
    </location>
</feature>
<comment type="similarity">
    <text evidence="7">Belongs to the binding-protein-dependent transport system permease family.</text>
</comment>
<reference evidence="9 10" key="1">
    <citation type="submission" date="2021-05" db="EMBL/GenBank/DDBJ databases">
        <title>Novel Bacillus species.</title>
        <authorList>
            <person name="Liu G."/>
        </authorList>
    </citation>
    <scope>NUCLEOTIDE SEQUENCE [LARGE SCALE GENOMIC DNA]</scope>
    <source>
        <strain evidence="9 10">FJAT-49732</strain>
    </source>
</reference>
<dbReference type="PROSITE" id="PS50928">
    <property type="entry name" value="ABC_TM1"/>
    <property type="match status" value="1"/>
</dbReference>
<evidence type="ECO:0000256" key="2">
    <source>
        <dbReference type="ARBA" id="ARBA00022448"/>
    </source>
</evidence>
<dbReference type="Gene3D" id="1.10.3720.10">
    <property type="entry name" value="MetI-like"/>
    <property type="match status" value="1"/>
</dbReference>
<dbReference type="SUPFAM" id="SSF161098">
    <property type="entry name" value="MetI-like"/>
    <property type="match status" value="1"/>
</dbReference>
<dbReference type="EMBL" id="JAGYPJ010000001">
    <property type="protein sequence ID" value="MBS4201292.1"/>
    <property type="molecule type" value="Genomic_DNA"/>
</dbReference>
<keyword evidence="10" id="KW-1185">Reference proteome</keyword>
<dbReference type="PANTHER" id="PTHR43386">
    <property type="entry name" value="OLIGOPEPTIDE TRANSPORT SYSTEM PERMEASE PROTEIN APPC"/>
    <property type="match status" value="1"/>
</dbReference>
<dbReference type="CDD" id="cd06261">
    <property type="entry name" value="TM_PBP2"/>
    <property type="match status" value="1"/>
</dbReference>
<comment type="caution">
    <text evidence="9">The sequence shown here is derived from an EMBL/GenBank/DDBJ whole genome shotgun (WGS) entry which is preliminary data.</text>
</comment>
<keyword evidence="4 7" id="KW-0812">Transmembrane</keyword>
<keyword evidence="3" id="KW-1003">Cell membrane</keyword>
<evidence type="ECO:0000256" key="7">
    <source>
        <dbReference type="RuleBase" id="RU363032"/>
    </source>
</evidence>
<accession>A0A942TSD2</accession>
<evidence type="ECO:0000256" key="1">
    <source>
        <dbReference type="ARBA" id="ARBA00004651"/>
    </source>
</evidence>
<feature type="transmembrane region" description="Helical" evidence="7">
    <location>
        <begin position="107"/>
        <end position="127"/>
    </location>
</feature>
<evidence type="ECO:0000256" key="4">
    <source>
        <dbReference type="ARBA" id="ARBA00022692"/>
    </source>
</evidence>
<dbReference type="InterPro" id="IPR050366">
    <property type="entry name" value="BP-dependent_transpt_permease"/>
</dbReference>